<keyword evidence="2" id="KW-1185">Reference proteome</keyword>
<accession>A0ABS9SI30</accession>
<dbReference type="RefSeq" id="WP_240827315.1">
    <property type="nucleotide sequence ID" value="NZ_JAKWBL010000001.1"/>
</dbReference>
<sequence>MPLYVWSQSHYKIELNNLKYELTAPVKARNGSYLRITLTYSDNSTHEIYRKNITEEEHEELWGWNLNPPIITDKIPKSFRIDGYVDFRSDRPTARYDETHSLNICQNKNYTVQSNSGYMSLITFTVKVSPFLPEH</sequence>
<organism evidence="1 2">
    <name type="scientific">Niabella ginsengisoli</name>
    <dbReference type="NCBI Taxonomy" id="522298"/>
    <lineage>
        <taxon>Bacteria</taxon>
        <taxon>Pseudomonadati</taxon>
        <taxon>Bacteroidota</taxon>
        <taxon>Chitinophagia</taxon>
        <taxon>Chitinophagales</taxon>
        <taxon>Chitinophagaceae</taxon>
        <taxon>Niabella</taxon>
    </lineage>
</organism>
<reference evidence="1 2" key="1">
    <citation type="submission" date="2022-02" db="EMBL/GenBank/DDBJ databases">
        <authorList>
            <person name="Min J."/>
        </authorList>
    </citation>
    <scope>NUCLEOTIDE SEQUENCE [LARGE SCALE GENOMIC DNA]</scope>
    <source>
        <strain evidence="1 2">GR10-1</strain>
    </source>
</reference>
<proteinExistence type="predicted"/>
<protein>
    <submittedName>
        <fullName evidence="1">Uncharacterized protein</fullName>
    </submittedName>
</protein>
<comment type="caution">
    <text evidence="1">The sequence shown here is derived from an EMBL/GenBank/DDBJ whole genome shotgun (WGS) entry which is preliminary data.</text>
</comment>
<dbReference type="EMBL" id="JAKWBL010000001">
    <property type="protein sequence ID" value="MCH5597966.1"/>
    <property type="molecule type" value="Genomic_DNA"/>
</dbReference>
<dbReference type="Proteomes" id="UP001202248">
    <property type="component" value="Unassembled WGS sequence"/>
</dbReference>
<name>A0ABS9SI30_9BACT</name>
<evidence type="ECO:0000313" key="1">
    <source>
        <dbReference type="EMBL" id="MCH5597966.1"/>
    </source>
</evidence>
<evidence type="ECO:0000313" key="2">
    <source>
        <dbReference type="Proteomes" id="UP001202248"/>
    </source>
</evidence>
<gene>
    <name evidence="1" type="ORF">MKP09_08635</name>
</gene>